<evidence type="ECO:0000256" key="1">
    <source>
        <dbReference type="SAM" id="SignalP"/>
    </source>
</evidence>
<name>A0A0K0DDV3_ANGCA</name>
<dbReference type="STRING" id="6313.A0A0K0DDV3"/>
<feature type="chain" id="PRO_5005326588" evidence="1">
    <location>
        <begin position="19"/>
        <end position="177"/>
    </location>
</feature>
<evidence type="ECO:0000313" key="2">
    <source>
        <dbReference type="Proteomes" id="UP000035642"/>
    </source>
</evidence>
<protein>
    <submittedName>
        <fullName evidence="3">Secreted protein</fullName>
    </submittedName>
</protein>
<dbReference type="AlphaFoldDB" id="A0A0K0DDV3"/>
<keyword evidence="2" id="KW-1185">Reference proteome</keyword>
<organism evidence="2 3">
    <name type="scientific">Angiostrongylus cantonensis</name>
    <name type="common">Rat lungworm</name>
    <dbReference type="NCBI Taxonomy" id="6313"/>
    <lineage>
        <taxon>Eukaryota</taxon>
        <taxon>Metazoa</taxon>
        <taxon>Ecdysozoa</taxon>
        <taxon>Nematoda</taxon>
        <taxon>Chromadorea</taxon>
        <taxon>Rhabditida</taxon>
        <taxon>Rhabditina</taxon>
        <taxon>Rhabditomorpha</taxon>
        <taxon>Strongyloidea</taxon>
        <taxon>Metastrongylidae</taxon>
        <taxon>Angiostrongylus</taxon>
    </lineage>
</organism>
<keyword evidence="1" id="KW-0732">Signal</keyword>
<reference evidence="2" key="1">
    <citation type="submission" date="2012-09" db="EMBL/GenBank/DDBJ databases">
        <authorList>
            <person name="Martin A.A."/>
        </authorList>
    </citation>
    <scope>NUCLEOTIDE SEQUENCE</scope>
</reference>
<accession>A0A0K0DDV3</accession>
<feature type="signal peptide" evidence="1">
    <location>
        <begin position="1"/>
        <end position="18"/>
    </location>
</feature>
<reference evidence="3" key="2">
    <citation type="submission" date="2017-02" db="UniProtKB">
        <authorList>
            <consortium name="WormBaseParasite"/>
        </authorList>
    </citation>
    <scope>IDENTIFICATION</scope>
</reference>
<dbReference type="Proteomes" id="UP000035642">
    <property type="component" value="Unassembled WGS sequence"/>
</dbReference>
<dbReference type="WBParaSite" id="ACAC_0000895501-mRNA-1">
    <property type="protein sequence ID" value="ACAC_0000895501-mRNA-1"/>
    <property type="gene ID" value="ACAC_0000895501"/>
</dbReference>
<sequence length="177" mass="20426">MQLFFYLALLVGFSASAGNEVKDSVAAGYYPSPQPDPSYSYYKSSYYQPPYQPQYYPPLYGGPQYGPPNYDVAYCSVHASFSLVGAKRYERDYERRYHGRRHRRYGRQSCRFTAIFSWESCNTCCRVASRTNGNIDSNEIVGALFVFDPDMDFYHDDDPGEDKNKKLQCVCCAPKRY</sequence>
<evidence type="ECO:0000313" key="3">
    <source>
        <dbReference type="WBParaSite" id="ACAC_0000895501-mRNA-1"/>
    </source>
</evidence>
<proteinExistence type="predicted"/>